<dbReference type="EMBL" id="CAJVQB010006699">
    <property type="protein sequence ID" value="CAG8689896.1"/>
    <property type="molecule type" value="Genomic_DNA"/>
</dbReference>
<evidence type="ECO:0000313" key="2">
    <source>
        <dbReference type="Proteomes" id="UP000789901"/>
    </source>
</evidence>
<keyword evidence="2" id="KW-1185">Reference proteome</keyword>
<proteinExistence type="predicted"/>
<name>A0ABN7UXV0_GIGMA</name>
<protein>
    <submittedName>
        <fullName evidence="1">32656_t:CDS:1</fullName>
    </submittedName>
</protein>
<evidence type="ECO:0000313" key="1">
    <source>
        <dbReference type="EMBL" id="CAG8689896.1"/>
    </source>
</evidence>
<reference evidence="1 2" key="1">
    <citation type="submission" date="2021-06" db="EMBL/GenBank/DDBJ databases">
        <authorList>
            <person name="Kallberg Y."/>
            <person name="Tangrot J."/>
            <person name="Rosling A."/>
        </authorList>
    </citation>
    <scope>NUCLEOTIDE SEQUENCE [LARGE SCALE GENOMIC DNA]</scope>
    <source>
        <strain evidence="1 2">120-4 pot B 10/14</strain>
    </source>
</reference>
<gene>
    <name evidence="1" type="ORF">GMARGA_LOCUS11443</name>
</gene>
<accession>A0ABN7UXV0</accession>
<organism evidence="1 2">
    <name type="scientific">Gigaspora margarita</name>
    <dbReference type="NCBI Taxonomy" id="4874"/>
    <lineage>
        <taxon>Eukaryota</taxon>
        <taxon>Fungi</taxon>
        <taxon>Fungi incertae sedis</taxon>
        <taxon>Mucoromycota</taxon>
        <taxon>Glomeromycotina</taxon>
        <taxon>Glomeromycetes</taxon>
        <taxon>Diversisporales</taxon>
        <taxon>Gigasporaceae</taxon>
        <taxon>Gigaspora</taxon>
    </lineage>
</organism>
<sequence length="39" mass="4430">MFFGPVSQSFSGPTTLILKSPTYNDSKRYFEDTLIIISK</sequence>
<dbReference type="Proteomes" id="UP000789901">
    <property type="component" value="Unassembled WGS sequence"/>
</dbReference>
<comment type="caution">
    <text evidence="1">The sequence shown here is derived from an EMBL/GenBank/DDBJ whole genome shotgun (WGS) entry which is preliminary data.</text>
</comment>